<dbReference type="Pfam" id="PF13350">
    <property type="entry name" value="Y_phosphatase3"/>
    <property type="match status" value="1"/>
</dbReference>
<evidence type="ECO:0000313" key="4">
    <source>
        <dbReference type="Proteomes" id="UP001597199"/>
    </source>
</evidence>
<keyword evidence="4" id="KW-1185">Reference proteome</keyword>
<comment type="similarity">
    <text evidence="1">Belongs to the protein-tyrosine phosphatase family.</text>
</comment>
<reference evidence="4" key="1">
    <citation type="journal article" date="2019" name="Int. J. Syst. Evol. Microbiol.">
        <title>The Global Catalogue of Microorganisms (GCM) 10K type strain sequencing project: providing services to taxonomists for standard genome sequencing and annotation.</title>
        <authorList>
            <consortium name="The Broad Institute Genomics Platform"/>
            <consortium name="The Broad Institute Genome Sequencing Center for Infectious Disease"/>
            <person name="Wu L."/>
            <person name="Ma J."/>
        </authorList>
    </citation>
    <scope>NUCLEOTIDE SEQUENCE [LARGE SCALE GENOMIC DNA]</scope>
    <source>
        <strain evidence="4">CCM 9110</strain>
    </source>
</reference>
<dbReference type="PANTHER" id="PTHR31126">
    <property type="entry name" value="TYROSINE-PROTEIN PHOSPHATASE"/>
    <property type="match status" value="1"/>
</dbReference>
<dbReference type="InterPro" id="IPR016130">
    <property type="entry name" value="Tyr_Pase_AS"/>
</dbReference>
<evidence type="ECO:0000313" key="3">
    <source>
        <dbReference type="EMBL" id="MFD1400037.1"/>
    </source>
</evidence>
<dbReference type="SUPFAM" id="SSF52799">
    <property type="entry name" value="(Phosphotyrosine protein) phosphatases II"/>
    <property type="match status" value="1"/>
</dbReference>
<protein>
    <submittedName>
        <fullName evidence="3">Tyrosine-protein phosphatase</fullName>
        <ecNumber evidence="3">3.1.3.48</ecNumber>
    </submittedName>
</protein>
<comment type="caution">
    <text evidence="3">The sequence shown here is derived from an EMBL/GenBank/DDBJ whole genome shotgun (WGS) entry which is preliminary data.</text>
</comment>
<proteinExistence type="inferred from homology"/>
<dbReference type="EMBL" id="JBHTOA010000047">
    <property type="protein sequence ID" value="MFD1400037.1"/>
    <property type="molecule type" value="Genomic_DNA"/>
</dbReference>
<feature type="domain" description="Tyrosine specific protein phosphatases" evidence="2">
    <location>
        <begin position="125"/>
        <end position="156"/>
    </location>
</feature>
<keyword evidence="3" id="KW-0378">Hydrolase</keyword>
<dbReference type="InterPro" id="IPR026893">
    <property type="entry name" value="Tyr/Ser_Pase_IphP-type"/>
</dbReference>
<dbReference type="PANTHER" id="PTHR31126:SF1">
    <property type="entry name" value="TYROSINE SPECIFIC PROTEIN PHOSPHATASES DOMAIN-CONTAINING PROTEIN"/>
    <property type="match status" value="1"/>
</dbReference>
<dbReference type="Proteomes" id="UP001597199">
    <property type="component" value="Unassembled WGS sequence"/>
</dbReference>
<evidence type="ECO:0000256" key="1">
    <source>
        <dbReference type="ARBA" id="ARBA00009580"/>
    </source>
</evidence>
<dbReference type="GO" id="GO:0004725">
    <property type="term" value="F:protein tyrosine phosphatase activity"/>
    <property type="evidence" value="ECO:0007669"/>
    <property type="project" value="UniProtKB-EC"/>
</dbReference>
<organism evidence="3 4">
    <name type="scientific">Lacticaseibacillus suilingensis</name>
    <dbReference type="NCBI Taxonomy" id="2799577"/>
    <lineage>
        <taxon>Bacteria</taxon>
        <taxon>Bacillati</taxon>
        <taxon>Bacillota</taxon>
        <taxon>Bacilli</taxon>
        <taxon>Lactobacillales</taxon>
        <taxon>Lactobacillaceae</taxon>
        <taxon>Lacticaseibacillus</taxon>
    </lineage>
</organism>
<dbReference type="PROSITE" id="PS00383">
    <property type="entry name" value="TYR_PHOSPHATASE_1"/>
    <property type="match status" value="1"/>
</dbReference>
<accession>A0ABW4BHS4</accession>
<dbReference type="RefSeq" id="WP_204119722.1">
    <property type="nucleotide sequence ID" value="NZ_BOLV01000023.1"/>
</dbReference>
<name>A0ABW4BHS4_9LACO</name>
<dbReference type="InterPro" id="IPR029021">
    <property type="entry name" value="Prot-tyrosine_phosphatase-like"/>
</dbReference>
<dbReference type="Gene3D" id="3.90.190.10">
    <property type="entry name" value="Protein tyrosine phosphatase superfamily"/>
    <property type="match status" value="1"/>
</dbReference>
<gene>
    <name evidence="3" type="ORF">ACFQ41_12020</name>
</gene>
<dbReference type="PROSITE" id="PS50056">
    <property type="entry name" value="TYR_PHOSPHATASE_2"/>
    <property type="match status" value="1"/>
</dbReference>
<dbReference type="InterPro" id="IPR000387">
    <property type="entry name" value="Tyr_Pase_dom"/>
</dbReference>
<evidence type="ECO:0000259" key="2">
    <source>
        <dbReference type="PROSITE" id="PS50056"/>
    </source>
</evidence>
<dbReference type="EC" id="3.1.3.48" evidence="3"/>
<sequence length="256" mass="27924">MERLLPLKNAVNLRELGEYPAAGGVIAPHKLLRSGSLSQLTAKEAEWLQDYGLKTVIDLRTDNEVAGSPDVVAPGVKWQQLSVYPFADAMANGSFTRHLAAMADRRIDPMAEAYLRMLTDSHAIKVFQQVFALLLANDQPGESVLFHCAAGKDRTGMAAMLIEGALGVPEATIRQDYLLTNTVFFADSEVVAAALKPGASALVDKLNAHAAEAQCYVAVRDFITSEYGDWAEYVQAALKLSDGDLKQLRNLYVKRQ</sequence>